<accession>A0A6C1C5Y6</accession>
<name>A0A6C1C5Y6_9ACTN</name>
<gene>
    <name evidence="1" type="ORF">D8771_26490</name>
</gene>
<organism evidence="1 2">
    <name type="scientific">Streptomyces albus</name>
    <dbReference type="NCBI Taxonomy" id="1888"/>
    <lineage>
        <taxon>Bacteria</taxon>
        <taxon>Bacillati</taxon>
        <taxon>Actinomycetota</taxon>
        <taxon>Actinomycetes</taxon>
        <taxon>Kitasatosporales</taxon>
        <taxon>Streptomycetaceae</taxon>
        <taxon>Streptomyces</taxon>
    </lineage>
</organism>
<dbReference type="EMBL" id="RCIY01000088">
    <property type="protein sequence ID" value="TGG78185.1"/>
    <property type="molecule type" value="Genomic_DNA"/>
</dbReference>
<dbReference type="Proteomes" id="UP000298111">
    <property type="component" value="Unassembled WGS sequence"/>
</dbReference>
<evidence type="ECO:0000313" key="2">
    <source>
        <dbReference type="Proteomes" id="UP000298111"/>
    </source>
</evidence>
<dbReference type="GeneID" id="75181212"/>
<reference evidence="1 2" key="1">
    <citation type="submission" date="2018-10" db="EMBL/GenBank/DDBJ databases">
        <title>Isolation of pseudouridimycin from Streptomyces albus DSM 40763.</title>
        <authorList>
            <person name="Rosenqvist P."/>
            <person name="Metsae-Ketelae M."/>
            <person name="Virta P."/>
        </authorList>
    </citation>
    <scope>NUCLEOTIDE SEQUENCE [LARGE SCALE GENOMIC DNA]</scope>
    <source>
        <strain evidence="1 2">DSM 40763</strain>
    </source>
</reference>
<comment type="caution">
    <text evidence="1">The sequence shown here is derived from an EMBL/GenBank/DDBJ whole genome shotgun (WGS) entry which is preliminary data.</text>
</comment>
<evidence type="ECO:0000313" key="1">
    <source>
        <dbReference type="EMBL" id="TGG78185.1"/>
    </source>
</evidence>
<sequence length="145" mass="14634">MPHGAPPPSGPGARAALDARLFGTWSDEPGGAMEASTVFFAPDGTGSSTLLNAAGADDTTRFRWSCPGPGRLLLEEESFSECGGPPVPATGTLLTGYRILEADGTDGAGGAAVVLEFAEPVESAFRYRRLPGACPGPGPAAGTSR</sequence>
<dbReference type="AlphaFoldDB" id="A0A6C1C5Y6"/>
<proteinExistence type="predicted"/>
<protein>
    <submittedName>
        <fullName evidence="1">Uncharacterized protein</fullName>
    </submittedName>
</protein>
<dbReference type="RefSeq" id="WP_016469883.1">
    <property type="nucleotide sequence ID" value="NZ_BBQG01000009.1"/>
</dbReference>